<accession>G4Q4A8</accession>
<keyword evidence="2" id="KW-1185">Reference proteome</keyword>
<dbReference type="AlphaFoldDB" id="G4Q4A8"/>
<dbReference type="EMBL" id="CP003058">
    <property type="protein sequence ID" value="AEQ21902.1"/>
    <property type="molecule type" value="Genomic_DNA"/>
</dbReference>
<name>G4Q4A8_ACIIR</name>
<dbReference type="InParanoid" id="G4Q4A8"/>
<organism evidence="1 2">
    <name type="scientific">Acidaminococcus intestini (strain RyC-MR95)</name>
    <dbReference type="NCBI Taxonomy" id="568816"/>
    <lineage>
        <taxon>Bacteria</taxon>
        <taxon>Bacillati</taxon>
        <taxon>Bacillota</taxon>
        <taxon>Negativicutes</taxon>
        <taxon>Acidaminococcales</taxon>
        <taxon>Acidaminococcaceae</taxon>
        <taxon>Acidaminococcus</taxon>
    </lineage>
</organism>
<proteinExistence type="predicted"/>
<sequence length="40" mass="4269">MRSALKKSLMVPYVGMRNGGIDGDTESRAAIGHVSSIFCL</sequence>
<dbReference type="HOGENOM" id="CLU_3283344_0_0_9"/>
<dbReference type="STRING" id="568816.Acin_0666"/>
<gene>
    <name evidence="1" type="ordered locus">Acin_0666</name>
</gene>
<dbReference type="PATRIC" id="fig|568816.4.peg.646"/>
<reference evidence="1 2" key="1">
    <citation type="journal article" date="2011" name="J. Bacteriol.">
        <title>Complete genome sequence of Acidaminococcus intestini RYC-MR95, a Gram-negative bacterium from the phylum Firmicutes.</title>
        <authorList>
            <person name="D'Auria G."/>
            <person name="Galan J.C."/>
            <person name="Rodriguez-Alcayna M."/>
            <person name="Moya A."/>
            <person name="Baquero F."/>
            <person name="Latorre A."/>
        </authorList>
    </citation>
    <scope>NUCLEOTIDE SEQUENCE [LARGE SCALE GENOMIC DNA]</scope>
    <source>
        <strain evidence="1 2">RyC-MR95</strain>
    </source>
</reference>
<dbReference type="KEGG" id="ain:Acin_0666"/>
<evidence type="ECO:0000313" key="1">
    <source>
        <dbReference type="EMBL" id="AEQ21902.1"/>
    </source>
</evidence>
<evidence type="ECO:0000313" key="2">
    <source>
        <dbReference type="Proteomes" id="UP000007093"/>
    </source>
</evidence>
<protein>
    <submittedName>
        <fullName evidence="1">Uncharacterized protein</fullName>
    </submittedName>
</protein>
<dbReference type="Proteomes" id="UP000007093">
    <property type="component" value="Chromosome"/>
</dbReference>